<accession>A0A9R0IL14</accession>
<gene>
    <name evidence="6" type="primary">LOC110790422</name>
</gene>
<reference evidence="5" key="1">
    <citation type="journal article" date="2021" name="Nat. Commun.">
        <title>Genomic analyses provide insights into spinach domestication and the genetic basis of agronomic traits.</title>
        <authorList>
            <person name="Cai X."/>
            <person name="Sun X."/>
            <person name="Xu C."/>
            <person name="Sun H."/>
            <person name="Wang X."/>
            <person name="Ge C."/>
            <person name="Zhang Z."/>
            <person name="Wang Q."/>
            <person name="Fei Z."/>
            <person name="Jiao C."/>
            <person name="Wang Q."/>
        </authorList>
    </citation>
    <scope>NUCLEOTIDE SEQUENCE [LARGE SCALE GENOMIC DNA]</scope>
    <source>
        <strain evidence="5">cv. Varoflay</strain>
    </source>
</reference>
<dbReference type="KEGG" id="soe:110790422"/>
<dbReference type="InterPro" id="IPR044159">
    <property type="entry name" value="IQM"/>
</dbReference>
<comment type="subcellular location">
    <subcellularLocation>
        <location evidence="2">Cytoplasm</location>
    </subcellularLocation>
    <subcellularLocation>
        <location evidence="1">Nucleus</location>
    </subcellularLocation>
</comment>
<name>A0A9R0IL14_SPIOL</name>
<evidence type="ECO:0000256" key="3">
    <source>
        <dbReference type="ARBA" id="ARBA00022490"/>
    </source>
</evidence>
<dbReference type="GeneID" id="110790422"/>
<dbReference type="Proteomes" id="UP000813463">
    <property type="component" value="Chromosome 4"/>
</dbReference>
<dbReference type="AlphaFoldDB" id="A0A9R0IL14"/>
<sequence>MGISFSVSCPFSNDLESGLQSIIVKSVSLGDDEVKTPKRSISFKAQDDSEPLILKKSFNGGGSSGKMIVEGSISFKQRESNTLISITPNPNPNPSSSLEEDLELDYQLLKSSNVSAHFGSPKDEAAVKLQKVYKSFRTRRKLADCAVLVEQSWWKLLDFAELKHSSISFFDMEHHETAISRWSRAKTRAAKVGKGLSKNGKAQKLALQHWLEAIDPRHRYGHNLHFYYTKWLESQSREPFFYWLDIGEGKEVNTERCSRLKLQQQCIKYLGPMERMAYEVTIENGKFVHKETGELLDTSSEPNAKWIFVLSTSKNLYVGKKKKGTFQHSSFLAGGATLAAGRLVVENGVLQAVWPHSGHYRPTPENFQEFISFLKEYNVDLTDVKLDPVDEDEQQLGKQRSSLHLRNNSEEEVVVEDAVENNNCVNMDAEKPDVLEQENAVAAVTVDHPTRNYSSRFSSKLTNLEIPRRDELLLTMQSEHLATTTTTKLSVDNLVEDNGYDSASEEGSATEQDELTESQRILVEEDEEEVIPAETILQRINSHKEMKSYQLGKQLSCRWTTGAGPRIGCVRDYPSGLQFRALEQVNLSPRSSCAIMGRSLFSPGCGSSKSSTPIAIVSRSVGHCRVQLSPLCKGGGKRTL</sequence>
<evidence type="ECO:0000313" key="6">
    <source>
        <dbReference type="RefSeq" id="XP_021850893.1"/>
    </source>
</evidence>
<evidence type="ECO:0000313" key="5">
    <source>
        <dbReference type="Proteomes" id="UP000813463"/>
    </source>
</evidence>
<dbReference type="GO" id="GO:0005737">
    <property type="term" value="C:cytoplasm"/>
    <property type="evidence" value="ECO:0007669"/>
    <property type="project" value="UniProtKB-SubCell"/>
</dbReference>
<evidence type="ECO:0000256" key="2">
    <source>
        <dbReference type="ARBA" id="ARBA00004496"/>
    </source>
</evidence>
<proteinExistence type="predicted"/>
<keyword evidence="4" id="KW-0539">Nucleus</keyword>
<dbReference type="PANTHER" id="PTHR31250:SF14">
    <property type="entry name" value="IQ DOMAIN-CONTAINING PROTEIN IQM2"/>
    <property type="match status" value="1"/>
</dbReference>
<evidence type="ECO:0000256" key="1">
    <source>
        <dbReference type="ARBA" id="ARBA00004123"/>
    </source>
</evidence>
<organism evidence="5 6">
    <name type="scientific">Spinacia oleracea</name>
    <name type="common">Spinach</name>
    <dbReference type="NCBI Taxonomy" id="3562"/>
    <lineage>
        <taxon>Eukaryota</taxon>
        <taxon>Viridiplantae</taxon>
        <taxon>Streptophyta</taxon>
        <taxon>Embryophyta</taxon>
        <taxon>Tracheophyta</taxon>
        <taxon>Spermatophyta</taxon>
        <taxon>Magnoliopsida</taxon>
        <taxon>eudicotyledons</taxon>
        <taxon>Gunneridae</taxon>
        <taxon>Pentapetalae</taxon>
        <taxon>Caryophyllales</taxon>
        <taxon>Chenopodiaceae</taxon>
        <taxon>Chenopodioideae</taxon>
        <taxon>Anserineae</taxon>
        <taxon>Spinacia</taxon>
    </lineage>
</organism>
<protein>
    <submittedName>
        <fullName evidence="6">IQ domain-containing protein IQM2</fullName>
    </submittedName>
</protein>
<keyword evidence="3" id="KW-0963">Cytoplasm</keyword>
<dbReference type="RefSeq" id="XP_021850893.1">
    <property type="nucleotide sequence ID" value="XM_021995201.2"/>
</dbReference>
<evidence type="ECO:0000256" key="4">
    <source>
        <dbReference type="ARBA" id="ARBA00023242"/>
    </source>
</evidence>
<reference evidence="6" key="2">
    <citation type="submission" date="2025-08" db="UniProtKB">
        <authorList>
            <consortium name="RefSeq"/>
        </authorList>
    </citation>
    <scope>IDENTIFICATION</scope>
    <source>
        <tissue evidence="6">Leaf</tissue>
    </source>
</reference>
<dbReference type="GO" id="GO:0005634">
    <property type="term" value="C:nucleus"/>
    <property type="evidence" value="ECO:0007669"/>
    <property type="project" value="UniProtKB-SubCell"/>
</dbReference>
<keyword evidence="5" id="KW-1185">Reference proteome</keyword>
<dbReference type="PANTHER" id="PTHR31250">
    <property type="entry name" value="IQ DOMAIN-CONTAINING PROTEIN IQM3"/>
    <property type="match status" value="1"/>
</dbReference>
<dbReference type="OrthoDB" id="7344096at2759"/>